<reference evidence="1 2" key="1">
    <citation type="submission" date="2021-06" db="EMBL/GenBank/DDBJ databases">
        <title>Caerostris extrusa draft genome.</title>
        <authorList>
            <person name="Kono N."/>
            <person name="Arakawa K."/>
        </authorList>
    </citation>
    <scope>NUCLEOTIDE SEQUENCE [LARGE SCALE GENOMIC DNA]</scope>
</reference>
<dbReference type="EMBL" id="BPLR01018116">
    <property type="protein sequence ID" value="GIY97079.1"/>
    <property type="molecule type" value="Genomic_DNA"/>
</dbReference>
<comment type="caution">
    <text evidence="1">The sequence shown here is derived from an EMBL/GenBank/DDBJ whole genome shotgun (WGS) entry which is preliminary data.</text>
</comment>
<organism evidence="1 2">
    <name type="scientific">Caerostris extrusa</name>
    <name type="common">Bark spider</name>
    <name type="synonym">Caerostris bankana</name>
    <dbReference type="NCBI Taxonomy" id="172846"/>
    <lineage>
        <taxon>Eukaryota</taxon>
        <taxon>Metazoa</taxon>
        <taxon>Ecdysozoa</taxon>
        <taxon>Arthropoda</taxon>
        <taxon>Chelicerata</taxon>
        <taxon>Arachnida</taxon>
        <taxon>Araneae</taxon>
        <taxon>Araneomorphae</taxon>
        <taxon>Entelegynae</taxon>
        <taxon>Araneoidea</taxon>
        <taxon>Araneidae</taxon>
        <taxon>Caerostris</taxon>
    </lineage>
</organism>
<keyword evidence="2" id="KW-1185">Reference proteome</keyword>
<accession>A0AAV4XT32</accession>
<name>A0AAV4XT32_CAEEX</name>
<protein>
    <submittedName>
        <fullName evidence="1">Uncharacterized protein</fullName>
    </submittedName>
</protein>
<dbReference type="AlphaFoldDB" id="A0AAV4XT32"/>
<evidence type="ECO:0000313" key="1">
    <source>
        <dbReference type="EMBL" id="GIY97079.1"/>
    </source>
</evidence>
<gene>
    <name evidence="1" type="ORF">CEXT_235981</name>
</gene>
<proteinExistence type="predicted"/>
<dbReference type="Proteomes" id="UP001054945">
    <property type="component" value="Unassembled WGS sequence"/>
</dbReference>
<sequence length="100" mass="11808">MSITNLLNHCPVGTGEHLKYQQIEDTFCLAEKLQQRFRRKGSFGSLIFKTITRTHFDKKLKKVIIYPQLEQNRRPFTVKKEHADKPKTQRVQSFIPCSFL</sequence>
<evidence type="ECO:0000313" key="2">
    <source>
        <dbReference type="Proteomes" id="UP001054945"/>
    </source>
</evidence>